<dbReference type="InterPro" id="IPR038071">
    <property type="entry name" value="UROD/MetE-like_sf"/>
</dbReference>
<dbReference type="AlphaFoldDB" id="A0A7T1AN93"/>
<dbReference type="Pfam" id="PF01208">
    <property type="entry name" value="URO-D"/>
    <property type="match status" value="1"/>
</dbReference>
<dbReference type="InterPro" id="IPR000257">
    <property type="entry name" value="Uroporphyrinogen_deCOase"/>
</dbReference>
<dbReference type="Gene3D" id="3.20.20.210">
    <property type="match status" value="1"/>
</dbReference>
<dbReference type="PANTHER" id="PTHR47099:SF1">
    <property type="entry name" value="METHYLCOBAMIDE:COM METHYLTRANSFERASE MTBA"/>
    <property type="match status" value="1"/>
</dbReference>
<dbReference type="RefSeq" id="WP_218111525.1">
    <property type="nucleotide sequence ID" value="NZ_CP065383.1"/>
</dbReference>
<dbReference type="KEGG" id="alam:RT761_02265"/>
<dbReference type="InterPro" id="IPR052024">
    <property type="entry name" value="Methanogen_methyltrans"/>
</dbReference>
<name>A0A7T1AN93_ATRLM</name>
<proteinExistence type="predicted"/>
<gene>
    <name evidence="2" type="ORF">RT761_02265</name>
</gene>
<evidence type="ECO:0000313" key="2">
    <source>
        <dbReference type="EMBL" id="QPM69037.1"/>
    </source>
</evidence>
<keyword evidence="3" id="KW-1185">Reference proteome</keyword>
<accession>A0A7T1AN93</accession>
<protein>
    <recommendedName>
        <fullName evidence="1">Uroporphyrinogen decarboxylase (URO-D) domain-containing protein</fullName>
    </recommendedName>
</protein>
<evidence type="ECO:0000259" key="1">
    <source>
        <dbReference type="Pfam" id="PF01208"/>
    </source>
</evidence>
<feature type="domain" description="Uroporphyrinogen decarboxylase (URO-D)" evidence="1">
    <location>
        <begin position="117"/>
        <end position="345"/>
    </location>
</feature>
<dbReference type="SUPFAM" id="SSF51726">
    <property type="entry name" value="UROD/MetE-like"/>
    <property type="match status" value="1"/>
</dbReference>
<dbReference type="PANTHER" id="PTHR47099">
    <property type="entry name" value="METHYLCOBAMIDE:COM METHYLTRANSFERASE MTBA"/>
    <property type="match status" value="1"/>
</dbReference>
<dbReference type="Proteomes" id="UP000594463">
    <property type="component" value="Chromosome"/>
</dbReference>
<dbReference type="GO" id="GO:0004853">
    <property type="term" value="F:uroporphyrinogen decarboxylase activity"/>
    <property type="evidence" value="ECO:0007669"/>
    <property type="project" value="InterPro"/>
</dbReference>
<dbReference type="GO" id="GO:0006779">
    <property type="term" value="P:porphyrin-containing compound biosynthetic process"/>
    <property type="evidence" value="ECO:0007669"/>
    <property type="project" value="InterPro"/>
</dbReference>
<sequence>MLDSIKRLDERIDELIHSQRNKEITNYWEPQLYTAKDHWRGIPKKSTDLNMIPFTVEPEIPLWANIIGFDIIDYYKQPLAYLENTLKMMIYRFEVFQDFTCIEKTIPIWLGPPFESTLLGSEAVYVSGESPWLDREPVIKDYDDLSNIQMPDFYKTGLMPLAHKMYHEISEMVDGKYTVVFPEWGRGPFGVAFHIRGFNNLLMDMIVNPKFVHQLMALINEARKEWVSDRAQFLGRQVEKGNLYNDEVNCPTLSPNQYEEFVLPYEIELCNFHGGIVYWHSCGDITKLLESIRQIPQIDMLHIGPWTSLLDSERVFGKDTALEKCLMPTEDVQMASPKEMEIKLQEIKNIFEGSHYTVRADGLQLINDVNHDVEVINQWIKIARKVLKN</sequence>
<reference evidence="2 3" key="1">
    <citation type="journal article" date="2021" name="Nat. Commun.">
        <title>Isolation of a member of the candidate phylum Atribacteria reveals a unique cell membrane structure.</title>
        <authorList>
            <person name="Taiki K."/>
            <person name="Nobu M.K."/>
            <person name="Kusada H."/>
            <person name="Meng X.-Y."/>
            <person name="Hosoki N."/>
            <person name="Uematsu K."/>
            <person name="Yoshioka H."/>
            <person name="Kamagata Y."/>
            <person name="Tamaki H."/>
        </authorList>
    </citation>
    <scope>NUCLEOTIDE SEQUENCE [LARGE SCALE GENOMIC DNA]</scope>
    <source>
        <strain evidence="2 3">RT761</strain>
    </source>
</reference>
<dbReference type="EMBL" id="CP065383">
    <property type="protein sequence ID" value="QPM69037.1"/>
    <property type="molecule type" value="Genomic_DNA"/>
</dbReference>
<evidence type="ECO:0000313" key="3">
    <source>
        <dbReference type="Proteomes" id="UP000594463"/>
    </source>
</evidence>
<organism evidence="2 3">
    <name type="scientific">Atribacter laminatus</name>
    <dbReference type="NCBI Taxonomy" id="2847778"/>
    <lineage>
        <taxon>Bacteria</taxon>
        <taxon>Pseudomonadati</taxon>
        <taxon>Atribacterota</taxon>
        <taxon>Atribacteria</taxon>
        <taxon>Atribacterales</taxon>
        <taxon>Atribacteraceae</taxon>
        <taxon>Atribacter</taxon>
    </lineage>
</organism>